<name>A0AC35F7V5_9BILA</name>
<evidence type="ECO:0000313" key="2">
    <source>
        <dbReference type="WBParaSite" id="PS1159_v2.g147.t1"/>
    </source>
</evidence>
<evidence type="ECO:0000313" key="1">
    <source>
        <dbReference type="Proteomes" id="UP000887580"/>
    </source>
</evidence>
<organism evidence="1 2">
    <name type="scientific">Panagrolaimus sp. PS1159</name>
    <dbReference type="NCBI Taxonomy" id="55785"/>
    <lineage>
        <taxon>Eukaryota</taxon>
        <taxon>Metazoa</taxon>
        <taxon>Ecdysozoa</taxon>
        <taxon>Nematoda</taxon>
        <taxon>Chromadorea</taxon>
        <taxon>Rhabditida</taxon>
        <taxon>Tylenchina</taxon>
        <taxon>Panagrolaimomorpha</taxon>
        <taxon>Panagrolaimoidea</taxon>
        <taxon>Panagrolaimidae</taxon>
        <taxon>Panagrolaimus</taxon>
    </lineage>
</organism>
<dbReference type="WBParaSite" id="PS1159_v2.g147.t1">
    <property type="protein sequence ID" value="PS1159_v2.g147.t1"/>
    <property type="gene ID" value="PS1159_v2.g147"/>
</dbReference>
<reference evidence="2" key="1">
    <citation type="submission" date="2022-11" db="UniProtKB">
        <authorList>
            <consortium name="WormBaseParasite"/>
        </authorList>
    </citation>
    <scope>IDENTIFICATION</scope>
</reference>
<proteinExistence type="predicted"/>
<protein>
    <submittedName>
        <fullName evidence="2">Uncharacterized protein</fullName>
    </submittedName>
</protein>
<sequence length="80" mass="9320">MVSTTPIPMVQQGDLWQPVDATITFQRMHGSNVRQWPVIIKDGELRDTMYAARKDPENPRSFWKYFIITRDGAYVNCSKD</sequence>
<accession>A0AC35F7V5</accession>
<dbReference type="Proteomes" id="UP000887580">
    <property type="component" value="Unplaced"/>
</dbReference>